<evidence type="ECO:0000256" key="3">
    <source>
        <dbReference type="ARBA" id="ARBA00022771"/>
    </source>
</evidence>
<feature type="repeat" description="CXXCXGXG motif" evidence="8">
    <location>
        <begin position="166"/>
        <end position="173"/>
    </location>
</feature>
<keyword evidence="2 8" id="KW-0677">Repeat</keyword>
<dbReference type="InterPro" id="IPR018253">
    <property type="entry name" value="DnaJ_domain_CS"/>
</dbReference>
<feature type="domain" description="J" evidence="10">
    <location>
        <begin position="4"/>
        <end position="66"/>
    </location>
</feature>
<dbReference type="GO" id="GO:0005737">
    <property type="term" value="C:cytoplasm"/>
    <property type="evidence" value="ECO:0007669"/>
    <property type="project" value="UniProtKB-SubCell"/>
</dbReference>
<comment type="similarity">
    <text evidence="6 8">Belongs to the DnaJ family.</text>
</comment>
<proteinExistence type="inferred from homology"/>
<dbReference type="GO" id="GO:0042026">
    <property type="term" value="P:protein refolding"/>
    <property type="evidence" value="ECO:0007669"/>
    <property type="project" value="TreeGrafter"/>
</dbReference>
<dbReference type="InterPro" id="IPR036869">
    <property type="entry name" value="J_dom_sf"/>
</dbReference>
<dbReference type="PANTHER" id="PTHR43096:SF52">
    <property type="entry name" value="DNAJ HOMOLOG 1, MITOCHONDRIAL-RELATED"/>
    <property type="match status" value="1"/>
</dbReference>
<keyword evidence="5 8" id="KW-0143">Chaperone</keyword>
<keyword evidence="8" id="KW-0235">DNA replication</keyword>
<dbReference type="InterPro" id="IPR036410">
    <property type="entry name" value="HSP_DnaJ_Cys-rich_dom_sf"/>
</dbReference>
<dbReference type="FunFam" id="2.10.230.10:FF:000002">
    <property type="entry name" value="Molecular chaperone DnaJ"/>
    <property type="match status" value="1"/>
</dbReference>
<comment type="cofactor">
    <cofactor evidence="8">
        <name>Zn(2+)</name>
        <dbReference type="ChEBI" id="CHEBI:29105"/>
    </cofactor>
    <text evidence="8">Binds 2 Zn(2+) ions per monomer.</text>
</comment>
<evidence type="ECO:0000256" key="4">
    <source>
        <dbReference type="ARBA" id="ARBA00022833"/>
    </source>
</evidence>
<feature type="repeat" description="CXXCXGXG motif" evidence="8">
    <location>
        <begin position="223"/>
        <end position="230"/>
    </location>
</feature>
<dbReference type="PROSITE" id="PS00636">
    <property type="entry name" value="DNAJ_1"/>
    <property type="match status" value="1"/>
</dbReference>
<evidence type="ECO:0000256" key="8">
    <source>
        <dbReference type="HAMAP-Rule" id="MF_01152"/>
    </source>
</evidence>
<reference evidence="12 13" key="1">
    <citation type="journal article" date="2016" name="Nat. Commun.">
        <title>Thousands of microbial genomes shed light on interconnected biogeochemical processes in an aquifer system.</title>
        <authorList>
            <person name="Anantharaman K."/>
            <person name="Brown C.T."/>
            <person name="Hug L.A."/>
            <person name="Sharon I."/>
            <person name="Castelle C.J."/>
            <person name="Probst A.J."/>
            <person name="Thomas B.C."/>
            <person name="Singh A."/>
            <person name="Wilkins M.J."/>
            <person name="Karaoz U."/>
            <person name="Brodie E.L."/>
            <person name="Williams K.H."/>
            <person name="Hubbard S.S."/>
            <person name="Banfield J.F."/>
        </authorList>
    </citation>
    <scope>NUCLEOTIDE SEQUENCE [LARGE SCALE GENOMIC DNA]</scope>
</reference>
<sequence length="372" mass="40311">MNKDYYKILGVTKTASEEEIKKAYRRLAHQHHPDKAGGDEAKFKEINEAYQVLSDKQKRVNYDRFGNAEPFGPGGHAGHGGWPGGFSAGGGPEDWGGFSYGDGFGEAVDFGDLGDMFENIFEGMGMRAKRPTYRRGSDIEIEEKVTFEESFRGTKKELRFRTLTACASCKGLGGDPSAGSKSCGTCNGTGEIREERRTFFGSFSQVKPCTACHGQGAIPNKVCASCKGSGRVSGERKVEVQFLAGIEHGQVIKVAGMGEAGEKGTGAGDLYIHVRVSPSAIFTRQGNDVIVRKELRAIDLLLGKRVEAPTLDGKKLSVEIPEGFNLEEYLRVKGEGMPKMGSYGRGDMLIDFTIKAPKKLGAKEAKLLEELG</sequence>
<dbReference type="InterPro" id="IPR012724">
    <property type="entry name" value="DnaJ"/>
</dbReference>
<evidence type="ECO:0000256" key="2">
    <source>
        <dbReference type="ARBA" id="ARBA00022737"/>
    </source>
</evidence>
<dbReference type="Gene3D" id="2.10.230.10">
    <property type="entry name" value="Heat shock protein DnaJ, cysteine-rich domain"/>
    <property type="match status" value="1"/>
</dbReference>
<keyword evidence="8" id="KW-0346">Stress response</keyword>
<feature type="binding site" evidence="8">
    <location>
        <position position="226"/>
    </location>
    <ligand>
        <name>Zn(2+)</name>
        <dbReference type="ChEBI" id="CHEBI:29105"/>
        <label>1</label>
    </ligand>
</feature>
<accession>A0A1G2CKC2</accession>
<dbReference type="SUPFAM" id="SSF57938">
    <property type="entry name" value="DnaJ/Hsp40 cysteine-rich domain"/>
    <property type="match status" value="1"/>
</dbReference>
<dbReference type="Gene3D" id="2.60.260.20">
    <property type="entry name" value="Urease metallochaperone UreE, N-terminal domain"/>
    <property type="match status" value="2"/>
</dbReference>
<feature type="binding site" evidence="8">
    <location>
        <position position="223"/>
    </location>
    <ligand>
        <name>Zn(2+)</name>
        <dbReference type="ChEBI" id="CHEBI:29105"/>
        <label>1</label>
    </ligand>
</feature>
<dbReference type="GO" id="GO:0005524">
    <property type="term" value="F:ATP binding"/>
    <property type="evidence" value="ECO:0007669"/>
    <property type="project" value="InterPro"/>
</dbReference>
<evidence type="ECO:0000256" key="1">
    <source>
        <dbReference type="ARBA" id="ARBA00022723"/>
    </source>
</evidence>
<dbReference type="Pfam" id="PF00684">
    <property type="entry name" value="DnaJ_CXXCXGXG"/>
    <property type="match status" value="1"/>
</dbReference>
<dbReference type="InterPro" id="IPR008971">
    <property type="entry name" value="HSP40/DnaJ_pept-bd"/>
</dbReference>
<dbReference type="Pfam" id="PF01556">
    <property type="entry name" value="DnaJ_C"/>
    <property type="match status" value="1"/>
</dbReference>
<feature type="repeat" description="CXXCXGXG motif" evidence="8">
    <location>
        <begin position="209"/>
        <end position="216"/>
    </location>
</feature>
<keyword evidence="3 8" id="KW-0863">Zinc-finger</keyword>
<dbReference type="GO" id="GO:0009408">
    <property type="term" value="P:response to heat"/>
    <property type="evidence" value="ECO:0007669"/>
    <property type="project" value="InterPro"/>
</dbReference>
<dbReference type="EMBL" id="MHLB01000055">
    <property type="protein sequence ID" value="OGZ00868.1"/>
    <property type="molecule type" value="Genomic_DNA"/>
</dbReference>
<evidence type="ECO:0000313" key="12">
    <source>
        <dbReference type="EMBL" id="OGZ00868.1"/>
    </source>
</evidence>
<feature type="binding site" evidence="8">
    <location>
        <position position="166"/>
    </location>
    <ligand>
        <name>Zn(2+)</name>
        <dbReference type="ChEBI" id="CHEBI:29105"/>
        <label>1</label>
    </ligand>
</feature>
<evidence type="ECO:0000313" key="13">
    <source>
        <dbReference type="Proteomes" id="UP000178348"/>
    </source>
</evidence>
<gene>
    <name evidence="8" type="primary">dnaJ</name>
    <name evidence="12" type="ORF">A2946_03850</name>
</gene>
<keyword evidence="4 8" id="KW-0862">Zinc</keyword>
<dbReference type="PANTHER" id="PTHR43096">
    <property type="entry name" value="DNAJ HOMOLOG 1, MITOCHONDRIAL-RELATED"/>
    <property type="match status" value="1"/>
</dbReference>
<comment type="caution">
    <text evidence="12">The sequence shown here is derived from an EMBL/GenBank/DDBJ whole genome shotgun (WGS) entry which is preliminary data.</text>
</comment>
<dbReference type="GO" id="GO:0006260">
    <property type="term" value="P:DNA replication"/>
    <property type="evidence" value="ECO:0007669"/>
    <property type="project" value="UniProtKB-KW"/>
</dbReference>
<dbReference type="PRINTS" id="PR00625">
    <property type="entry name" value="JDOMAIN"/>
</dbReference>
<feature type="binding site" evidence="8">
    <location>
        <position position="209"/>
    </location>
    <ligand>
        <name>Zn(2+)</name>
        <dbReference type="ChEBI" id="CHEBI:29105"/>
        <label>2</label>
    </ligand>
</feature>
<dbReference type="Gene3D" id="1.10.287.110">
    <property type="entry name" value="DnaJ domain"/>
    <property type="match status" value="1"/>
</dbReference>
<feature type="repeat" description="CXXCXGXG motif" evidence="8">
    <location>
        <begin position="183"/>
        <end position="190"/>
    </location>
</feature>
<evidence type="ECO:0000259" key="10">
    <source>
        <dbReference type="PROSITE" id="PS50076"/>
    </source>
</evidence>
<comment type="subcellular location">
    <subcellularLocation>
        <location evidence="8">Cytoplasm</location>
    </subcellularLocation>
</comment>
<comment type="domain">
    <text evidence="8">The J domain is necessary and sufficient to stimulate DnaK ATPase activity. Zinc center 1 plays an important role in the autonomous, DnaK-independent chaperone activity of DnaJ. Zinc center 2 is essential for interaction with DnaK and for DnaJ activity.</text>
</comment>
<name>A0A1G2CKC2_9BACT</name>
<dbReference type="SUPFAM" id="SSF49493">
    <property type="entry name" value="HSP40/DnaJ peptide-binding domain"/>
    <property type="match status" value="2"/>
</dbReference>
<dbReference type="InterPro" id="IPR002939">
    <property type="entry name" value="DnaJ_C"/>
</dbReference>
<comment type="function">
    <text evidence="8">Participates actively in the response to hyperosmotic and heat shock by preventing the aggregation of stress-denatured proteins and by disaggregating proteins, also in an autonomous, DnaK-independent fashion. Unfolded proteins bind initially to DnaJ; upon interaction with the DnaJ-bound protein, DnaK hydrolyzes its bound ATP, resulting in the formation of a stable complex. GrpE releases ADP from DnaK; ATP binding to DnaK triggers the release of the substrate protein, thus completing the reaction cycle. Several rounds of ATP-dependent interactions between DnaJ, DnaK and GrpE are required for fully efficient folding. Also involved, together with DnaK and GrpE, in the DNA replication of plasmids through activation of initiation proteins.</text>
</comment>
<dbReference type="GO" id="GO:0008270">
    <property type="term" value="F:zinc ion binding"/>
    <property type="evidence" value="ECO:0007669"/>
    <property type="project" value="UniProtKB-UniRule"/>
</dbReference>
<dbReference type="SUPFAM" id="SSF46565">
    <property type="entry name" value="Chaperone J-domain"/>
    <property type="match status" value="1"/>
</dbReference>
<dbReference type="GO" id="GO:0031072">
    <property type="term" value="F:heat shock protein binding"/>
    <property type="evidence" value="ECO:0007669"/>
    <property type="project" value="InterPro"/>
</dbReference>
<dbReference type="AlphaFoldDB" id="A0A1G2CKC2"/>
<evidence type="ECO:0000259" key="11">
    <source>
        <dbReference type="PROSITE" id="PS51188"/>
    </source>
</evidence>
<evidence type="ECO:0000256" key="7">
    <source>
        <dbReference type="ARBA" id="ARBA00067609"/>
    </source>
</evidence>
<dbReference type="PROSITE" id="PS50076">
    <property type="entry name" value="DNAJ_2"/>
    <property type="match status" value="1"/>
</dbReference>
<keyword evidence="8" id="KW-0963">Cytoplasm</keyword>
<protein>
    <recommendedName>
        <fullName evidence="7 8">Chaperone protein DnaJ</fullName>
    </recommendedName>
</protein>
<feature type="binding site" evidence="8">
    <location>
        <position position="169"/>
    </location>
    <ligand>
        <name>Zn(2+)</name>
        <dbReference type="ChEBI" id="CHEBI:29105"/>
        <label>1</label>
    </ligand>
</feature>
<dbReference type="CDD" id="cd06257">
    <property type="entry name" value="DnaJ"/>
    <property type="match status" value="1"/>
</dbReference>
<feature type="binding site" evidence="8">
    <location>
        <position position="183"/>
    </location>
    <ligand>
        <name>Zn(2+)</name>
        <dbReference type="ChEBI" id="CHEBI:29105"/>
        <label>2</label>
    </ligand>
</feature>
<evidence type="ECO:0000256" key="5">
    <source>
        <dbReference type="ARBA" id="ARBA00023186"/>
    </source>
</evidence>
<dbReference type="InterPro" id="IPR001623">
    <property type="entry name" value="DnaJ_domain"/>
</dbReference>
<organism evidence="12 13">
    <name type="scientific">Candidatus Liptonbacteria bacterium RIFCSPLOWO2_01_FULL_53_13</name>
    <dbReference type="NCBI Taxonomy" id="1798651"/>
    <lineage>
        <taxon>Bacteria</taxon>
        <taxon>Candidatus Liptoniibacteriota</taxon>
    </lineage>
</organism>
<keyword evidence="1 8" id="KW-0479">Metal-binding</keyword>
<comment type="subunit">
    <text evidence="8">Homodimer.</text>
</comment>
<dbReference type="HAMAP" id="MF_01152">
    <property type="entry name" value="DnaJ"/>
    <property type="match status" value="1"/>
</dbReference>
<feature type="binding site" evidence="8">
    <location>
        <position position="186"/>
    </location>
    <ligand>
        <name>Zn(2+)</name>
        <dbReference type="ChEBI" id="CHEBI:29105"/>
        <label>2</label>
    </ligand>
</feature>
<dbReference type="GO" id="GO:0051082">
    <property type="term" value="F:unfolded protein binding"/>
    <property type="evidence" value="ECO:0007669"/>
    <property type="project" value="UniProtKB-UniRule"/>
</dbReference>
<dbReference type="InterPro" id="IPR001305">
    <property type="entry name" value="HSP_DnaJ_Cys-rich_dom"/>
</dbReference>
<dbReference type="PROSITE" id="PS51188">
    <property type="entry name" value="ZF_CR"/>
    <property type="match status" value="1"/>
</dbReference>
<evidence type="ECO:0000256" key="9">
    <source>
        <dbReference type="PROSITE-ProRule" id="PRU00546"/>
    </source>
</evidence>
<feature type="domain" description="CR-type" evidence="11">
    <location>
        <begin position="153"/>
        <end position="235"/>
    </location>
</feature>
<dbReference type="Proteomes" id="UP000178348">
    <property type="component" value="Unassembled WGS sequence"/>
</dbReference>
<dbReference type="Pfam" id="PF00226">
    <property type="entry name" value="DnaJ"/>
    <property type="match status" value="1"/>
</dbReference>
<dbReference type="SMART" id="SM00271">
    <property type="entry name" value="DnaJ"/>
    <property type="match status" value="1"/>
</dbReference>
<dbReference type="CDD" id="cd10719">
    <property type="entry name" value="DnaJ_zf"/>
    <property type="match status" value="1"/>
</dbReference>
<feature type="zinc finger region" description="CR-type" evidence="9">
    <location>
        <begin position="153"/>
        <end position="235"/>
    </location>
</feature>
<feature type="binding site" evidence="8">
    <location>
        <position position="212"/>
    </location>
    <ligand>
        <name>Zn(2+)</name>
        <dbReference type="ChEBI" id="CHEBI:29105"/>
        <label>2</label>
    </ligand>
</feature>
<evidence type="ECO:0000256" key="6">
    <source>
        <dbReference type="ARBA" id="ARBA00061004"/>
    </source>
</evidence>
<dbReference type="CDD" id="cd10747">
    <property type="entry name" value="DnaJ_C"/>
    <property type="match status" value="1"/>
</dbReference>